<dbReference type="Proteomes" id="UP000054097">
    <property type="component" value="Unassembled WGS sequence"/>
</dbReference>
<dbReference type="OrthoDB" id="2548233at2759"/>
<sequence>MAFPFENLENLGWVPFTDIPGAVTRPVAGAELVLDQVRRLNNGMNDLVGCIQFSHTFPLALLEERVAEIWLRMRFRSPLIAAEIIHDTNPEKMGAWVYTPVDLEGANEWRTKTLHFQQFPKGHLTRDFIEDLIQETTTVPLPYGGNRGLLCHCHVLVERDTNRAAIFLHASHTIIDGPALMDCLHLLLEGIIHPERSEHSNRLQWGTEAKNLSPHPVEVFGGTVEGWDTDGIELLERIGRILGDDQATHTISPQRSQPENLNHTRKVSHVFTKEETSKILASVKSLQVTVTVMLEAAHVLSTLALRPPSSPNGRTVLFPSIVAMRHLMKQPWNRRETLVCTGTAIPIVASHSIVQGENASKTERDKMVLFMRDFRQQYTEWMSSPHYVFIVPAQSAMNPIRSAITNADAEITNLGVLERNLNLVWDGANAGERLVVDDFHLGLRRTAPVLMTHAWTLGGSMRVQCQGNDMWDVDFLQRFLDEIVRHVRLLL</sequence>
<dbReference type="STRING" id="933852.A0A0C2XWW6"/>
<dbReference type="Gene3D" id="3.30.559.30">
    <property type="entry name" value="Nonribosomal peptide synthetase, condensation domain"/>
    <property type="match status" value="1"/>
</dbReference>
<dbReference type="PANTHER" id="PTHR42034:SF1">
    <property type="entry name" value="CONDENSATION DOMAIN-CONTAINING PROTEIN"/>
    <property type="match status" value="1"/>
</dbReference>
<dbReference type="GO" id="GO:0043386">
    <property type="term" value="P:mycotoxin biosynthetic process"/>
    <property type="evidence" value="ECO:0007669"/>
    <property type="project" value="InterPro"/>
</dbReference>
<dbReference type="Gene3D" id="3.30.559.10">
    <property type="entry name" value="Chloramphenicol acetyltransferase-like domain"/>
    <property type="match status" value="1"/>
</dbReference>
<dbReference type="Pfam" id="PF07428">
    <property type="entry name" value="Tri3"/>
    <property type="match status" value="1"/>
</dbReference>
<dbReference type="PANTHER" id="PTHR42034">
    <property type="entry name" value="CHROMOSOME 7, WHOLE GENOME SHOTGUN SEQUENCE-RELATED"/>
    <property type="match status" value="1"/>
</dbReference>
<dbReference type="AlphaFoldDB" id="A0A0C2XWW6"/>
<organism evidence="3 4">
    <name type="scientific">Serendipita vermifera MAFF 305830</name>
    <dbReference type="NCBI Taxonomy" id="933852"/>
    <lineage>
        <taxon>Eukaryota</taxon>
        <taxon>Fungi</taxon>
        <taxon>Dikarya</taxon>
        <taxon>Basidiomycota</taxon>
        <taxon>Agaricomycotina</taxon>
        <taxon>Agaricomycetes</taxon>
        <taxon>Sebacinales</taxon>
        <taxon>Serendipitaceae</taxon>
        <taxon>Serendipita</taxon>
    </lineage>
</organism>
<comment type="similarity">
    <text evidence="1">Belongs to the trichothecene O-acetyltransferase family.</text>
</comment>
<dbReference type="EMBL" id="KN824278">
    <property type="protein sequence ID" value="KIM33367.1"/>
    <property type="molecule type" value="Genomic_DNA"/>
</dbReference>
<name>A0A0C2XWW6_SERVB</name>
<dbReference type="InterPro" id="IPR009992">
    <property type="entry name" value="Tri3/Sat12/Sat16/Mac1"/>
</dbReference>
<dbReference type="HOGENOM" id="CLU_043680_0_0_1"/>
<reference evidence="4" key="2">
    <citation type="submission" date="2015-01" db="EMBL/GenBank/DDBJ databases">
        <title>Evolutionary Origins and Diversification of the Mycorrhizal Mutualists.</title>
        <authorList>
            <consortium name="DOE Joint Genome Institute"/>
            <consortium name="Mycorrhizal Genomics Consortium"/>
            <person name="Kohler A."/>
            <person name="Kuo A."/>
            <person name="Nagy L.G."/>
            <person name="Floudas D."/>
            <person name="Copeland A."/>
            <person name="Barry K.W."/>
            <person name="Cichocki N."/>
            <person name="Veneault-Fourrey C."/>
            <person name="LaButti K."/>
            <person name="Lindquist E.A."/>
            <person name="Lipzen A."/>
            <person name="Lundell T."/>
            <person name="Morin E."/>
            <person name="Murat C."/>
            <person name="Riley R."/>
            <person name="Ohm R."/>
            <person name="Sun H."/>
            <person name="Tunlid A."/>
            <person name="Henrissat B."/>
            <person name="Grigoriev I.V."/>
            <person name="Hibbett D.S."/>
            <person name="Martin F."/>
        </authorList>
    </citation>
    <scope>NUCLEOTIDE SEQUENCE [LARGE SCALE GENOMIC DNA]</scope>
    <source>
        <strain evidence="4">MAFF 305830</strain>
    </source>
</reference>
<keyword evidence="4" id="KW-1185">Reference proteome</keyword>
<reference evidence="3 4" key="1">
    <citation type="submission" date="2014-04" db="EMBL/GenBank/DDBJ databases">
        <authorList>
            <consortium name="DOE Joint Genome Institute"/>
            <person name="Kuo A."/>
            <person name="Zuccaro A."/>
            <person name="Kohler A."/>
            <person name="Nagy L.G."/>
            <person name="Floudas D."/>
            <person name="Copeland A."/>
            <person name="Barry K.W."/>
            <person name="Cichocki N."/>
            <person name="Veneault-Fourrey C."/>
            <person name="LaButti K."/>
            <person name="Lindquist E.A."/>
            <person name="Lipzen A."/>
            <person name="Lundell T."/>
            <person name="Morin E."/>
            <person name="Murat C."/>
            <person name="Sun H."/>
            <person name="Tunlid A."/>
            <person name="Henrissat B."/>
            <person name="Grigoriev I.V."/>
            <person name="Hibbett D.S."/>
            <person name="Martin F."/>
            <person name="Nordberg H.P."/>
            <person name="Cantor M.N."/>
            <person name="Hua S.X."/>
        </authorList>
    </citation>
    <scope>NUCLEOTIDE SEQUENCE [LARGE SCALE GENOMIC DNA]</scope>
    <source>
        <strain evidence="3 4">MAFF 305830</strain>
    </source>
</reference>
<accession>A0A0C2XWW6</accession>
<protein>
    <recommendedName>
        <fullName evidence="5">Condensation domain-containing protein</fullName>
    </recommendedName>
</protein>
<dbReference type="InterPro" id="IPR023213">
    <property type="entry name" value="CAT-like_dom_sf"/>
</dbReference>
<evidence type="ECO:0000313" key="3">
    <source>
        <dbReference type="EMBL" id="KIM33367.1"/>
    </source>
</evidence>
<proteinExistence type="inferred from homology"/>
<evidence type="ECO:0000256" key="2">
    <source>
        <dbReference type="ARBA" id="ARBA00022679"/>
    </source>
</evidence>
<dbReference type="GO" id="GO:0016407">
    <property type="term" value="F:acetyltransferase activity"/>
    <property type="evidence" value="ECO:0007669"/>
    <property type="project" value="InterPro"/>
</dbReference>
<evidence type="ECO:0008006" key="5">
    <source>
        <dbReference type="Google" id="ProtNLM"/>
    </source>
</evidence>
<evidence type="ECO:0000313" key="4">
    <source>
        <dbReference type="Proteomes" id="UP000054097"/>
    </source>
</evidence>
<keyword evidence="2" id="KW-0808">Transferase</keyword>
<evidence type="ECO:0000256" key="1">
    <source>
        <dbReference type="ARBA" id="ARBA00006439"/>
    </source>
</evidence>
<dbReference type="SUPFAM" id="SSF52777">
    <property type="entry name" value="CoA-dependent acyltransferases"/>
    <property type="match status" value="1"/>
</dbReference>
<gene>
    <name evidence="3" type="ORF">M408DRAFT_153427</name>
</gene>